<evidence type="ECO:0000313" key="2">
    <source>
        <dbReference type="Proteomes" id="UP001234178"/>
    </source>
</evidence>
<accession>A0ABR0AXH0</accession>
<dbReference type="Proteomes" id="UP001234178">
    <property type="component" value="Unassembled WGS sequence"/>
</dbReference>
<organism evidence="1 2">
    <name type="scientific">Daphnia magna</name>
    <dbReference type="NCBI Taxonomy" id="35525"/>
    <lineage>
        <taxon>Eukaryota</taxon>
        <taxon>Metazoa</taxon>
        <taxon>Ecdysozoa</taxon>
        <taxon>Arthropoda</taxon>
        <taxon>Crustacea</taxon>
        <taxon>Branchiopoda</taxon>
        <taxon>Diplostraca</taxon>
        <taxon>Cladocera</taxon>
        <taxon>Anomopoda</taxon>
        <taxon>Daphniidae</taxon>
        <taxon>Daphnia</taxon>
    </lineage>
</organism>
<gene>
    <name evidence="1" type="ORF">OUZ56_022785</name>
</gene>
<sequence length="89" mass="9959">MVSSIEKKRIDASKTEARTIRRGVSEDVRLGGKRKYHRTPFILGTSELCASHAAPNQSANGRPGGEVYNIFVELRRAPFRWLTKSNTSV</sequence>
<evidence type="ECO:0000313" key="1">
    <source>
        <dbReference type="EMBL" id="KAK4029825.1"/>
    </source>
</evidence>
<reference evidence="1 2" key="1">
    <citation type="journal article" date="2023" name="Nucleic Acids Res.">
        <title>The hologenome of Daphnia magna reveals possible DNA methylation and microbiome-mediated evolution of the host genome.</title>
        <authorList>
            <person name="Chaturvedi A."/>
            <person name="Li X."/>
            <person name="Dhandapani V."/>
            <person name="Marshall H."/>
            <person name="Kissane S."/>
            <person name="Cuenca-Cambronero M."/>
            <person name="Asole G."/>
            <person name="Calvet F."/>
            <person name="Ruiz-Romero M."/>
            <person name="Marangio P."/>
            <person name="Guigo R."/>
            <person name="Rago D."/>
            <person name="Mirbahai L."/>
            <person name="Eastwood N."/>
            <person name="Colbourne J.K."/>
            <person name="Zhou J."/>
            <person name="Mallon E."/>
            <person name="Orsini L."/>
        </authorList>
    </citation>
    <scope>NUCLEOTIDE SEQUENCE [LARGE SCALE GENOMIC DNA]</scope>
    <source>
        <strain evidence="1">LRV0_1</strain>
    </source>
</reference>
<keyword evidence="2" id="KW-1185">Reference proteome</keyword>
<protein>
    <submittedName>
        <fullName evidence="1">Uncharacterized protein</fullName>
    </submittedName>
</protein>
<proteinExistence type="predicted"/>
<name>A0ABR0AXH0_9CRUS</name>
<comment type="caution">
    <text evidence="1">The sequence shown here is derived from an EMBL/GenBank/DDBJ whole genome shotgun (WGS) entry which is preliminary data.</text>
</comment>
<dbReference type="EMBL" id="JAOYFB010000039">
    <property type="protein sequence ID" value="KAK4029825.1"/>
    <property type="molecule type" value="Genomic_DNA"/>
</dbReference>